<proteinExistence type="predicted"/>
<organism evidence="2 3">
    <name type="scientific">Dorcoceras hygrometricum</name>
    <dbReference type="NCBI Taxonomy" id="472368"/>
    <lineage>
        <taxon>Eukaryota</taxon>
        <taxon>Viridiplantae</taxon>
        <taxon>Streptophyta</taxon>
        <taxon>Embryophyta</taxon>
        <taxon>Tracheophyta</taxon>
        <taxon>Spermatophyta</taxon>
        <taxon>Magnoliopsida</taxon>
        <taxon>eudicotyledons</taxon>
        <taxon>Gunneridae</taxon>
        <taxon>Pentapetalae</taxon>
        <taxon>asterids</taxon>
        <taxon>lamiids</taxon>
        <taxon>Lamiales</taxon>
        <taxon>Gesneriaceae</taxon>
        <taxon>Didymocarpoideae</taxon>
        <taxon>Trichosporeae</taxon>
        <taxon>Loxocarpinae</taxon>
        <taxon>Dorcoceras</taxon>
    </lineage>
</organism>
<dbReference type="OrthoDB" id="1887912at2759"/>
<dbReference type="AlphaFoldDB" id="A0A2Z7CBV5"/>
<evidence type="ECO:0000259" key="1">
    <source>
        <dbReference type="Pfam" id="PF07647"/>
    </source>
</evidence>
<dbReference type="InterPro" id="IPR013761">
    <property type="entry name" value="SAM/pointed_sf"/>
</dbReference>
<dbReference type="CDD" id="cd09487">
    <property type="entry name" value="SAM_superfamily"/>
    <property type="match status" value="1"/>
</dbReference>
<evidence type="ECO:0000313" key="3">
    <source>
        <dbReference type="Proteomes" id="UP000250235"/>
    </source>
</evidence>
<dbReference type="PANTHER" id="PTHR33915">
    <property type="entry name" value="OSJNBA0033G05.11 PROTEIN"/>
    <property type="match status" value="1"/>
</dbReference>
<name>A0A2Z7CBV5_9LAMI</name>
<reference evidence="2 3" key="1">
    <citation type="journal article" date="2015" name="Proc. Natl. Acad. Sci. U.S.A.">
        <title>The resurrection genome of Boea hygrometrica: A blueprint for survival of dehydration.</title>
        <authorList>
            <person name="Xiao L."/>
            <person name="Yang G."/>
            <person name="Zhang L."/>
            <person name="Yang X."/>
            <person name="Zhao S."/>
            <person name="Ji Z."/>
            <person name="Zhou Q."/>
            <person name="Hu M."/>
            <person name="Wang Y."/>
            <person name="Chen M."/>
            <person name="Xu Y."/>
            <person name="Jin H."/>
            <person name="Xiao X."/>
            <person name="Hu G."/>
            <person name="Bao F."/>
            <person name="Hu Y."/>
            <person name="Wan P."/>
            <person name="Li L."/>
            <person name="Deng X."/>
            <person name="Kuang T."/>
            <person name="Xiang C."/>
            <person name="Zhu J.K."/>
            <person name="Oliver M.J."/>
            <person name="He Y."/>
        </authorList>
    </citation>
    <scope>NUCLEOTIDE SEQUENCE [LARGE SCALE GENOMIC DNA]</scope>
    <source>
        <strain evidence="3">cv. XS01</strain>
    </source>
</reference>
<dbReference type="Gene3D" id="1.10.150.50">
    <property type="entry name" value="Transcription Factor, Ets-1"/>
    <property type="match status" value="1"/>
</dbReference>
<dbReference type="Pfam" id="PF07647">
    <property type="entry name" value="SAM_2"/>
    <property type="match status" value="1"/>
</dbReference>
<gene>
    <name evidence="2" type="ORF">F511_22517</name>
</gene>
<dbReference type="EMBL" id="KQ997520">
    <property type="protein sequence ID" value="KZV44165.1"/>
    <property type="molecule type" value="Genomic_DNA"/>
</dbReference>
<keyword evidence="3" id="KW-1185">Reference proteome</keyword>
<dbReference type="PANTHER" id="PTHR33915:SF1">
    <property type="entry name" value="OS04G0644100 PROTEIN"/>
    <property type="match status" value="1"/>
</dbReference>
<evidence type="ECO:0000313" key="2">
    <source>
        <dbReference type="EMBL" id="KZV44165.1"/>
    </source>
</evidence>
<feature type="domain" description="SAM" evidence="1">
    <location>
        <begin position="19"/>
        <end position="58"/>
    </location>
</feature>
<sequence>MDWFLWLSKTNLDPFLVYEYTLAFTQNELEKDDIFHFNHDFLRSMGISVAKHRLEILKLATEEKKSAPHLVSRLLIAIKQKKSKFSTNFQSWACRDESALAVVASLGCKNAKVKQRKRPIAPNKINRAPLLITDGRCPTLLPSSIIDKSPNAALQYIERDDEESDEDYDGYWSCVVEQIKWDSMFQNLKPT</sequence>
<dbReference type="InterPro" id="IPR001660">
    <property type="entry name" value="SAM"/>
</dbReference>
<protein>
    <recommendedName>
        <fullName evidence="1">SAM domain-containing protein</fullName>
    </recommendedName>
</protein>
<dbReference type="Proteomes" id="UP000250235">
    <property type="component" value="Unassembled WGS sequence"/>
</dbReference>
<accession>A0A2Z7CBV5</accession>
<dbReference type="SUPFAM" id="SSF47769">
    <property type="entry name" value="SAM/Pointed domain"/>
    <property type="match status" value="1"/>
</dbReference>